<keyword evidence="2" id="KW-1185">Reference proteome</keyword>
<evidence type="ECO:0008006" key="3">
    <source>
        <dbReference type="Google" id="ProtNLM"/>
    </source>
</evidence>
<organism evidence="1 2">
    <name type="scientific">Armillaria tabescens</name>
    <name type="common">Ringless honey mushroom</name>
    <name type="synonym">Agaricus tabescens</name>
    <dbReference type="NCBI Taxonomy" id="1929756"/>
    <lineage>
        <taxon>Eukaryota</taxon>
        <taxon>Fungi</taxon>
        <taxon>Dikarya</taxon>
        <taxon>Basidiomycota</taxon>
        <taxon>Agaricomycotina</taxon>
        <taxon>Agaricomycetes</taxon>
        <taxon>Agaricomycetidae</taxon>
        <taxon>Agaricales</taxon>
        <taxon>Marasmiineae</taxon>
        <taxon>Physalacriaceae</taxon>
        <taxon>Desarmillaria</taxon>
    </lineage>
</organism>
<proteinExistence type="predicted"/>
<evidence type="ECO:0000313" key="1">
    <source>
        <dbReference type="EMBL" id="KAK0439297.1"/>
    </source>
</evidence>
<dbReference type="EMBL" id="JAUEPS010000087">
    <property type="protein sequence ID" value="KAK0439297.1"/>
    <property type="molecule type" value="Genomic_DNA"/>
</dbReference>
<protein>
    <recommendedName>
        <fullName evidence="3">F-box domain-containing protein</fullName>
    </recommendedName>
</protein>
<dbReference type="Proteomes" id="UP001175211">
    <property type="component" value="Unassembled WGS sequence"/>
</dbReference>
<sequence length="249" mass="27817">MSNMSTFPDICSTCGSFTIRRISGDARTPRISELLRCNDVPSDSELSNFRDIIQQGPGRIANLDQKIAHTKELHDTLINHRNVVETDIGDAKVLCSPVRRLPPDVLHSIALETIPSPSEIMGSNIYFHNSLDRTRAPWTLSQVCRSWRMAIVGSPELWSSISLNIKYRPNAPLSAFCRPFFLLVLHLERSQSIPLTFWIHDTMRTAEHPFLSLVAARASSIKNLYLSSNLDCSLEALPAHGEVGKVSVI</sequence>
<accession>A0AA39JAP3</accession>
<dbReference type="RefSeq" id="XP_060323228.1">
    <property type="nucleotide sequence ID" value="XM_060474757.1"/>
</dbReference>
<reference evidence="1" key="1">
    <citation type="submission" date="2023-06" db="EMBL/GenBank/DDBJ databases">
        <authorList>
            <consortium name="Lawrence Berkeley National Laboratory"/>
            <person name="Ahrendt S."/>
            <person name="Sahu N."/>
            <person name="Indic B."/>
            <person name="Wong-Bajracharya J."/>
            <person name="Merenyi Z."/>
            <person name="Ke H.-M."/>
            <person name="Monk M."/>
            <person name="Kocsube S."/>
            <person name="Drula E."/>
            <person name="Lipzen A."/>
            <person name="Balint B."/>
            <person name="Henrissat B."/>
            <person name="Andreopoulos B."/>
            <person name="Martin F.M."/>
            <person name="Harder C.B."/>
            <person name="Rigling D."/>
            <person name="Ford K.L."/>
            <person name="Foster G.D."/>
            <person name="Pangilinan J."/>
            <person name="Papanicolaou A."/>
            <person name="Barry K."/>
            <person name="LaButti K."/>
            <person name="Viragh M."/>
            <person name="Koriabine M."/>
            <person name="Yan M."/>
            <person name="Riley R."/>
            <person name="Champramary S."/>
            <person name="Plett K.L."/>
            <person name="Tsai I.J."/>
            <person name="Slot J."/>
            <person name="Sipos G."/>
            <person name="Plett J."/>
            <person name="Nagy L.G."/>
            <person name="Grigoriev I.V."/>
        </authorList>
    </citation>
    <scope>NUCLEOTIDE SEQUENCE</scope>
    <source>
        <strain evidence="1">CCBAS 213</strain>
    </source>
</reference>
<name>A0AA39JAP3_ARMTA</name>
<dbReference type="GeneID" id="85358305"/>
<gene>
    <name evidence="1" type="ORF">EV420DRAFT_1584418</name>
</gene>
<dbReference type="AlphaFoldDB" id="A0AA39JAP3"/>
<comment type="caution">
    <text evidence="1">The sequence shown here is derived from an EMBL/GenBank/DDBJ whole genome shotgun (WGS) entry which is preliminary data.</text>
</comment>
<evidence type="ECO:0000313" key="2">
    <source>
        <dbReference type="Proteomes" id="UP001175211"/>
    </source>
</evidence>